<dbReference type="RefSeq" id="WP_207545650.1">
    <property type="nucleotide sequence ID" value="NZ_FQUW01000027.1"/>
</dbReference>
<proteinExistence type="predicted"/>
<name>A0A1M5BE33_9FIRM</name>
<keyword evidence="2" id="KW-1185">Reference proteome</keyword>
<dbReference type="AlphaFoldDB" id="A0A1M5BE33"/>
<evidence type="ECO:0000313" key="1">
    <source>
        <dbReference type="EMBL" id="SHF40675.1"/>
    </source>
</evidence>
<feature type="non-terminal residue" evidence="1">
    <location>
        <position position="60"/>
    </location>
</feature>
<gene>
    <name evidence="1" type="ORF">SAMN02745218_02182</name>
</gene>
<sequence>MQKTLEIDDNPPTGGKRLAERHKDKLGPVELRNKISTALKRVLILCATNGSEPTYEGLKR</sequence>
<reference evidence="2" key="1">
    <citation type="submission" date="2016-11" db="EMBL/GenBank/DDBJ databases">
        <authorList>
            <person name="Varghese N."/>
            <person name="Submissions S."/>
        </authorList>
    </citation>
    <scope>NUCLEOTIDE SEQUENCE [LARGE SCALE GENOMIC DNA]</scope>
    <source>
        <strain evidence="2">DSM 11792</strain>
    </source>
</reference>
<organism evidence="1 2">
    <name type="scientific">Desulfofundulus australicus DSM 11792</name>
    <dbReference type="NCBI Taxonomy" id="1121425"/>
    <lineage>
        <taxon>Bacteria</taxon>
        <taxon>Bacillati</taxon>
        <taxon>Bacillota</taxon>
        <taxon>Clostridia</taxon>
        <taxon>Eubacteriales</taxon>
        <taxon>Peptococcaceae</taxon>
        <taxon>Desulfofundulus</taxon>
    </lineage>
</organism>
<dbReference type="EMBL" id="FQUW01000027">
    <property type="protein sequence ID" value="SHF40675.1"/>
    <property type="molecule type" value="Genomic_DNA"/>
</dbReference>
<dbReference type="Proteomes" id="UP000184196">
    <property type="component" value="Unassembled WGS sequence"/>
</dbReference>
<protein>
    <submittedName>
        <fullName evidence="1">Uncharacterized protein</fullName>
    </submittedName>
</protein>
<accession>A0A1M5BE33</accession>
<evidence type="ECO:0000313" key="2">
    <source>
        <dbReference type="Proteomes" id="UP000184196"/>
    </source>
</evidence>